<keyword evidence="8 9" id="KW-0961">Cell wall biogenesis/degradation</keyword>
<dbReference type="GO" id="GO:0005576">
    <property type="term" value="C:extracellular region"/>
    <property type="evidence" value="ECO:0007669"/>
    <property type="project" value="TreeGrafter"/>
</dbReference>
<dbReference type="FunFam" id="2.40.440.10:FF:000002">
    <property type="entry name" value="L,D-transpeptidase ErfK/SrfK"/>
    <property type="match status" value="1"/>
</dbReference>
<dbReference type="AlphaFoldDB" id="A0A916RZW1"/>
<accession>A0A916RZW1</accession>
<dbReference type="PANTHER" id="PTHR30582:SF24">
    <property type="entry name" value="L,D-TRANSPEPTIDASE ERFK_SRFK-RELATED"/>
    <property type="match status" value="1"/>
</dbReference>
<evidence type="ECO:0000256" key="2">
    <source>
        <dbReference type="ARBA" id="ARBA00005992"/>
    </source>
</evidence>
<name>A0A916RZW1_9HYPH</name>
<reference evidence="12" key="1">
    <citation type="journal article" date="2014" name="Int. J. Syst. Evol. Microbiol.">
        <title>Complete genome sequence of Corynebacterium casei LMG S-19264T (=DSM 44701T), isolated from a smear-ripened cheese.</title>
        <authorList>
            <consortium name="US DOE Joint Genome Institute (JGI-PGF)"/>
            <person name="Walter F."/>
            <person name="Albersmeier A."/>
            <person name="Kalinowski J."/>
            <person name="Ruckert C."/>
        </authorList>
    </citation>
    <scope>NUCLEOTIDE SEQUENCE</scope>
    <source>
        <strain evidence="12">CGMCC 1.15082</strain>
    </source>
</reference>
<evidence type="ECO:0000256" key="5">
    <source>
        <dbReference type="ARBA" id="ARBA00022801"/>
    </source>
</evidence>
<dbReference type="Gene3D" id="2.40.440.10">
    <property type="entry name" value="L,D-transpeptidase catalytic domain-like"/>
    <property type="match status" value="1"/>
</dbReference>
<keyword evidence="7 9" id="KW-0573">Peptidoglycan synthesis</keyword>
<dbReference type="GO" id="GO:0008360">
    <property type="term" value="P:regulation of cell shape"/>
    <property type="evidence" value="ECO:0007669"/>
    <property type="project" value="UniProtKB-UniRule"/>
</dbReference>
<evidence type="ECO:0000256" key="3">
    <source>
        <dbReference type="ARBA" id="ARBA00022676"/>
    </source>
</evidence>
<gene>
    <name evidence="12" type="ORF">GCM10011491_02020</name>
</gene>
<evidence type="ECO:0000256" key="1">
    <source>
        <dbReference type="ARBA" id="ARBA00004752"/>
    </source>
</evidence>
<evidence type="ECO:0000313" key="13">
    <source>
        <dbReference type="Proteomes" id="UP000646478"/>
    </source>
</evidence>
<sequence length="293" mass="32957">MGSRIMKPRHLLLITAVTAITISAISATGAWANDRYAPRAPVQLSPDLTAPWVTQLQAPPRYHEERGVRYYYAGPEHAARRVYVAPRQGQRRVYAPSAQGQRRVVRYAPLTAEQPPRYEPVNYRRPAQRAAPRPERKAQRGLNPIYLPQEVDYKGPHKSGTIVVDTSKKFLYLIEPGGKARRYGVGVGKEGFEWKGTNRISRKAEWPDWRPPAEMIKREAEKGRVLPVHMEGGPENPLGARALYLGSTLYRIHGTNAPWTIGTAVSSGCIRMRNEDVTDLYERVKVGAKVVVM</sequence>
<evidence type="ECO:0000256" key="7">
    <source>
        <dbReference type="ARBA" id="ARBA00022984"/>
    </source>
</evidence>
<comment type="similarity">
    <text evidence="2">Belongs to the YkuD family.</text>
</comment>
<dbReference type="EMBL" id="BMHH01000001">
    <property type="protein sequence ID" value="GGA78445.1"/>
    <property type="molecule type" value="Genomic_DNA"/>
</dbReference>
<evidence type="ECO:0000256" key="10">
    <source>
        <dbReference type="SAM" id="MobiDB-lite"/>
    </source>
</evidence>
<dbReference type="Pfam" id="PF03734">
    <property type="entry name" value="YkuD"/>
    <property type="match status" value="1"/>
</dbReference>
<protein>
    <submittedName>
        <fullName evidence="12">L,D-transpeptidase</fullName>
    </submittedName>
</protein>
<dbReference type="GO" id="GO:0071555">
    <property type="term" value="P:cell wall organization"/>
    <property type="evidence" value="ECO:0007669"/>
    <property type="project" value="UniProtKB-UniRule"/>
</dbReference>
<keyword evidence="13" id="KW-1185">Reference proteome</keyword>
<dbReference type="GO" id="GO:0016757">
    <property type="term" value="F:glycosyltransferase activity"/>
    <property type="evidence" value="ECO:0007669"/>
    <property type="project" value="UniProtKB-KW"/>
</dbReference>
<evidence type="ECO:0000259" key="11">
    <source>
        <dbReference type="PROSITE" id="PS52029"/>
    </source>
</evidence>
<evidence type="ECO:0000256" key="9">
    <source>
        <dbReference type="PROSITE-ProRule" id="PRU01373"/>
    </source>
</evidence>
<dbReference type="PANTHER" id="PTHR30582">
    <property type="entry name" value="L,D-TRANSPEPTIDASE"/>
    <property type="match status" value="1"/>
</dbReference>
<dbReference type="InterPro" id="IPR038063">
    <property type="entry name" value="Transpep_catalytic_dom"/>
</dbReference>
<keyword evidence="3" id="KW-0328">Glycosyltransferase</keyword>
<feature type="domain" description="L,D-TPase catalytic" evidence="11">
    <location>
        <begin position="160"/>
        <end position="293"/>
    </location>
</feature>
<dbReference type="InterPro" id="IPR005490">
    <property type="entry name" value="LD_TPept_cat_dom"/>
</dbReference>
<evidence type="ECO:0000256" key="4">
    <source>
        <dbReference type="ARBA" id="ARBA00022679"/>
    </source>
</evidence>
<comment type="pathway">
    <text evidence="1 9">Cell wall biogenesis; peptidoglycan biosynthesis.</text>
</comment>
<keyword evidence="4" id="KW-0808">Transferase</keyword>
<organism evidence="12 13">
    <name type="scientific">Brucella endophytica</name>
    <dbReference type="NCBI Taxonomy" id="1963359"/>
    <lineage>
        <taxon>Bacteria</taxon>
        <taxon>Pseudomonadati</taxon>
        <taxon>Pseudomonadota</taxon>
        <taxon>Alphaproteobacteria</taxon>
        <taxon>Hyphomicrobiales</taxon>
        <taxon>Brucellaceae</taxon>
        <taxon>Brucella/Ochrobactrum group</taxon>
        <taxon>Brucella</taxon>
    </lineage>
</organism>
<keyword evidence="5" id="KW-0378">Hydrolase</keyword>
<dbReference type="GO" id="GO:0018104">
    <property type="term" value="P:peptidoglycan-protein cross-linking"/>
    <property type="evidence" value="ECO:0007669"/>
    <property type="project" value="TreeGrafter"/>
</dbReference>
<keyword evidence="6 9" id="KW-0133">Cell shape</keyword>
<evidence type="ECO:0000313" key="12">
    <source>
        <dbReference type="EMBL" id="GGA78445.1"/>
    </source>
</evidence>
<proteinExistence type="inferred from homology"/>
<dbReference type="InterPro" id="IPR050979">
    <property type="entry name" value="LD-transpeptidase"/>
</dbReference>
<evidence type="ECO:0000256" key="8">
    <source>
        <dbReference type="ARBA" id="ARBA00023316"/>
    </source>
</evidence>
<dbReference type="GO" id="GO:0071972">
    <property type="term" value="F:peptidoglycan L,D-transpeptidase activity"/>
    <property type="evidence" value="ECO:0007669"/>
    <property type="project" value="TreeGrafter"/>
</dbReference>
<evidence type="ECO:0000256" key="6">
    <source>
        <dbReference type="ARBA" id="ARBA00022960"/>
    </source>
</evidence>
<feature type="active site" description="Proton donor/acceptor" evidence="9">
    <location>
        <position position="253"/>
    </location>
</feature>
<dbReference type="Proteomes" id="UP000646478">
    <property type="component" value="Unassembled WGS sequence"/>
</dbReference>
<reference evidence="12" key="2">
    <citation type="submission" date="2020-09" db="EMBL/GenBank/DDBJ databases">
        <authorList>
            <person name="Sun Q."/>
            <person name="Zhou Y."/>
        </authorList>
    </citation>
    <scope>NUCLEOTIDE SEQUENCE</scope>
    <source>
        <strain evidence="12">CGMCC 1.15082</strain>
    </source>
</reference>
<dbReference type="SUPFAM" id="SSF141523">
    <property type="entry name" value="L,D-transpeptidase catalytic domain-like"/>
    <property type="match status" value="1"/>
</dbReference>
<dbReference type="PROSITE" id="PS52029">
    <property type="entry name" value="LD_TPASE"/>
    <property type="match status" value="1"/>
</dbReference>
<dbReference type="CDD" id="cd16913">
    <property type="entry name" value="YkuD_like"/>
    <property type="match status" value="1"/>
</dbReference>
<feature type="region of interest" description="Disordered" evidence="10">
    <location>
        <begin position="116"/>
        <end position="144"/>
    </location>
</feature>
<comment type="caution">
    <text evidence="12">The sequence shown here is derived from an EMBL/GenBank/DDBJ whole genome shotgun (WGS) entry which is preliminary data.</text>
</comment>
<feature type="active site" description="Nucleophile" evidence="9">
    <location>
        <position position="269"/>
    </location>
</feature>